<feature type="compositionally biased region" description="Basic and acidic residues" evidence="1">
    <location>
        <begin position="25"/>
        <end position="43"/>
    </location>
</feature>
<sequence length="165" mass="16497">MEREDGDAAGGCTHDEATLSSAAAELRDAERDARAGQSDAERASAVEWSGLAGDSFRTRAAVLVAELAAVTAGVVGLGILVGMAQRDAAECASASSVAVAEPSVGPTTAGPRLPITAPGRALLPYESRGPLIPYESRGPLLPDGSLGPATAGTSSAAPGRREACR</sequence>
<protein>
    <submittedName>
        <fullName evidence="2">Uncharacterized protein</fullName>
    </submittedName>
</protein>
<evidence type="ECO:0000313" key="3">
    <source>
        <dbReference type="Proteomes" id="UP001304769"/>
    </source>
</evidence>
<proteinExistence type="predicted"/>
<gene>
    <name evidence="2" type="ORF">SPF06_13880</name>
</gene>
<feature type="region of interest" description="Disordered" evidence="1">
    <location>
        <begin position="1"/>
        <end position="43"/>
    </location>
</feature>
<reference evidence="2 3" key="1">
    <citation type="submission" date="2023-12" db="EMBL/GenBank/DDBJ databases">
        <title>Sinomonas terricola sp. nov, isolated from litchi orchard soil in Guangdong, PR China.</title>
        <authorList>
            <person name="Jiaxin W."/>
            <person name="Yang Z."/>
            <person name="Honghui Z."/>
        </authorList>
    </citation>
    <scope>NUCLEOTIDE SEQUENCE [LARGE SCALE GENOMIC DNA]</scope>
    <source>
        <strain evidence="2 3">JGH33</strain>
    </source>
</reference>
<dbReference type="EMBL" id="JAYGGQ010000010">
    <property type="protein sequence ID" value="MEA5455820.1"/>
    <property type="molecule type" value="Genomic_DNA"/>
</dbReference>
<dbReference type="Proteomes" id="UP001304769">
    <property type="component" value="Unassembled WGS sequence"/>
</dbReference>
<feature type="region of interest" description="Disordered" evidence="1">
    <location>
        <begin position="134"/>
        <end position="165"/>
    </location>
</feature>
<accession>A0ABU5T806</accession>
<dbReference type="RefSeq" id="WP_323279704.1">
    <property type="nucleotide sequence ID" value="NZ_JAYGGQ010000010.1"/>
</dbReference>
<keyword evidence="3" id="KW-1185">Reference proteome</keyword>
<evidence type="ECO:0000313" key="2">
    <source>
        <dbReference type="EMBL" id="MEA5455820.1"/>
    </source>
</evidence>
<name>A0ABU5T806_9MICC</name>
<evidence type="ECO:0000256" key="1">
    <source>
        <dbReference type="SAM" id="MobiDB-lite"/>
    </source>
</evidence>
<comment type="caution">
    <text evidence="2">The sequence shown here is derived from an EMBL/GenBank/DDBJ whole genome shotgun (WGS) entry which is preliminary data.</text>
</comment>
<organism evidence="2 3">
    <name type="scientific">Sinomonas terricola</name>
    <dbReference type="NCBI Taxonomy" id="3110330"/>
    <lineage>
        <taxon>Bacteria</taxon>
        <taxon>Bacillati</taxon>
        <taxon>Actinomycetota</taxon>
        <taxon>Actinomycetes</taxon>
        <taxon>Micrococcales</taxon>
        <taxon>Micrococcaceae</taxon>
        <taxon>Sinomonas</taxon>
    </lineage>
</organism>